<dbReference type="AlphaFoldDB" id="A0A3M0A8K8"/>
<protein>
    <submittedName>
        <fullName evidence="1">Uncharacterized protein</fullName>
    </submittedName>
</protein>
<sequence length="547" mass="65115">MTDIKNWLEYYANSKKILRKLQEQELKNVNLTFFNLFKTFEGKIIAKEGLGLNAFNEVTVKLIASQFVNFLKESKIDLQTYYVLLATDKVSKNSNKILDYFAEVLAAQRIKVLRFKDDIPVTKSFLSFTLEKTETIQTTIYFSEYSNLNSEFALSFIENNSLRFTNDKLSKILENYEKQNALTIKVFIDEPIYLDTKKLLDEYATSVETYNFKKSGNKLIKIGVFSSITNLRFVQKILGRNDIYYTILKEKNKKETYEKLYKNFFCFKKLDYIVRFSKDQEKIYFYEWNRNKIFPKYNLVSFNKLFAVYLSFALTNQNTNEEFEPIKHVIYGPGLLKQIFLNFKQKYEIETNQSLIIQDEKVQLLKDKNIIYVDEEGHLFLGKKHFRKYDQMVSLSVLTDILNYIKTQNKTIDEIYEEIVKGEEKLYTKIFTLKLDINKLEGFETKLFLTNELAKIKVNKKDDLRKFANTKLYYLAKVTFEENEFVLIRYLFEENKLIFEVTETEKTKENIFKRLKKFFARFITLIETDQKDFTETKEKEAAKVESN</sequence>
<evidence type="ECO:0000313" key="1">
    <source>
        <dbReference type="EMBL" id="RMA79138.1"/>
    </source>
</evidence>
<reference evidence="1 2" key="1">
    <citation type="submission" date="2018-10" db="EMBL/GenBank/DDBJ databases">
        <title>Genomic Encyclopedia of Archaeal and Bacterial Type Strains, Phase II (KMG-II): from individual species to whole genera.</title>
        <authorList>
            <person name="Goeker M."/>
        </authorList>
    </citation>
    <scope>NUCLEOTIDE SEQUENCE [LARGE SCALE GENOMIC DNA]</scope>
    <source>
        <strain evidence="1 2">ATCC 29870</strain>
    </source>
</reference>
<name>A0A3M0A8K8_9BACT</name>
<dbReference type="RefSeq" id="WP_121940674.1">
    <property type="nucleotide sequence ID" value="NZ_CP137846.1"/>
</dbReference>
<evidence type="ECO:0000313" key="2">
    <source>
        <dbReference type="Proteomes" id="UP000267246"/>
    </source>
</evidence>
<dbReference type="Proteomes" id="UP000267246">
    <property type="component" value="Unassembled WGS sequence"/>
</dbReference>
<accession>A0A3M0A8K8</accession>
<comment type="caution">
    <text evidence="1">The sequence shown here is derived from an EMBL/GenBank/DDBJ whole genome shotgun (WGS) entry which is preliminary data.</text>
</comment>
<dbReference type="OrthoDB" id="401385at2"/>
<keyword evidence="2" id="KW-1185">Reference proteome</keyword>
<proteinExistence type="predicted"/>
<dbReference type="EMBL" id="REFI01000005">
    <property type="protein sequence ID" value="RMA79138.1"/>
    <property type="molecule type" value="Genomic_DNA"/>
</dbReference>
<gene>
    <name evidence="1" type="ORF">JN00_0192</name>
</gene>
<organism evidence="1 2">
    <name type="scientific">Metamycoplasma subdolum</name>
    <dbReference type="NCBI Taxonomy" id="92407"/>
    <lineage>
        <taxon>Bacteria</taxon>
        <taxon>Bacillati</taxon>
        <taxon>Mycoplasmatota</taxon>
        <taxon>Mycoplasmoidales</taxon>
        <taxon>Metamycoplasmataceae</taxon>
        <taxon>Metamycoplasma</taxon>
    </lineage>
</organism>